<reference evidence="11" key="1">
    <citation type="submission" date="2019-12" db="UniProtKB">
        <authorList>
            <consortium name="WormBaseParasite"/>
        </authorList>
    </citation>
    <scope>IDENTIFICATION</scope>
</reference>
<dbReference type="Gene3D" id="1.10.540.10">
    <property type="entry name" value="Acyl-CoA dehydrogenase/oxidase, N-terminal domain"/>
    <property type="match status" value="1"/>
</dbReference>
<organism evidence="10 11">
    <name type="scientific">Trichuris muris</name>
    <name type="common">Mouse whipworm</name>
    <dbReference type="NCBI Taxonomy" id="70415"/>
    <lineage>
        <taxon>Eukaryota</taxon>
        <taxon>Metazoa</taxon>
        <taxon>Ecdysozoa</taxon>
        <taxon>Nematoda</taxon>
        <taxon>Enoplea</taxon>
        <taxon>Dorylaimia</taxon>
        <taxon>Trichinellida</taxon>
        <taxon>Trichuridae</taxon>
        <taxon>Trichuris</taxon>
    </lineage>
</organism>
<dbReference type="PANTHER" id="PTHR43884:SF12">
    <property type="entry name" value="ISOVALERYL-COA DEHYDROGENASE, MITOCHONDRIAL-RELATED"/>
    <property type="match status" value="1"/>
</dbReference>
<dbReference type="Pfam" id="PF02770">
    <property type="entry name" value="Acyl-CoA_dh_M"/>
    <property type="match status" value="1"/>
</dbReference>
<accession>A0A5S6R5I9</accession>
<dbReference type="InterPro" id="IPR013786">
    <property type="entry name" value="AcylCoA_DH/ox_N"/>
</dbReference>
<dbReference type="STRING" id="70415.A0A5S6R5I9"/>
<evidence type="ECO:0000259" key="9">
    <source>
        <dbReference type="Pfam" id="PF02771"/>
    </source>
</evidence>
<dbReference type="PROSITE" id="PS00072">
    <property type="entry name" value="ACYL_COA_DH_1"/>
    <property type="match status" value="1"/>
</dbReference>
<dbReference type="InterPro" id="IPR009100">
    <property type="entry name" value="AcylCoA_DH/oxidase_NM_dom_sf"/>
</dbReference>
<dbReference type="FunFam" id="1.10.540.10:FF:000007">
    <property type="entry name" value="Isovaleryl-CoA dehydrogenase, mitochondrial"/>
    <property type="match status" value="1"/>
</dbReference>
<dbReference type="Gene3D" id="2.40.110.10">
    <property type="entry name" value="Butyryl-CoA Dehydrogenase, subunit A, domain 2"/>
    <property type="match status" value="1"/>
</dbReference>
<dbReference type="InterPro" id="IPR036250">
    <property type="entry name" value="AcylCo_DH-like_C"/>
</dbReference>
<keyword evidence="5 6" id="KW-0560">Oxidoreductase</keyword>
<feature type="domain" description="Acyl-CoA oxidase/dehydrogenase middle" evidence="8">
    <location>
        <begin position="154"/>
        <end position="249"/>
    </location>
</feature>
<evidence type="ECO:0000256" key="4">
    <source>
        <dbReference type="ARBA" id="ARBA00022827"/>
    </source>
</evidence>
<dbReference type="PANTHER" id="PTHR43884">
    <property type="entry name" value="ACYL-COA DEHYDROGENASE"/>
    <property type="match status" value="1"/>
</dbReference>
<dbReference type="AlphaFoldDB" id="A0A5S6R5I9"/>
<sequence length="395" mass="42851">MLGSGLAIKGLKALCVTSVRRLGRFLPVNDSLAGLNEDQRKFRQSVFDFAQKELAPHASEIDKADRFVQFRDFWKKLGHLGLHGITVSPEYGGSGCSYVEHCIAMEELSRASASVGLSYGAHSNLCVNQIYVHGSERQKERYLPKLCSGDYVGALAMSEVGAGSDVLSMKLRADRQGDHYVLNGSKFWITNGSQADVLVVYAKTTSPTPSSRGITALIVEKGTPGFEIGRSVDKLGMRGSPTCELIFTHCAVPVENMLGNEGDGVHVLMSGLNAERLVLAAGPVGIMQACCDVAFDYVHQRTAFGDFIGKRELMQGKMADMYVALTSSRCYLYAVARACVEEKKTDSKDCAAVILHCAENATQVALQGVQCLGKTTIDGNGRFGSNVKKCDRRRR</sequence>
<evidence type="ECO:0000259" key="8">
    <source>
        <dbReference type="Pfam" id="PF02770"/>
    </source>
</evidence>
<dbReference type="Pfam" id="PF00441">
    <property type="entry name" value="Acyl-CoA_dh_1"/>
    <property type="match status" value="1"/>
</dbReference>
<name>A0A5S6R5I9_TRIMR</name>
<proteinExistence type="inferred from homology"/>
<keyword evidence="10" id="KW-1185">Reference proteome</keyword>
<feature type="domain" description="Acyl-CoA dehydrogenase/oxidase C-terminal" evidence="7">
    <location>
        <begin position="262"/>
        <end position="379"/>
    </location>
</feature>
<protein>
    <submittedName>
        <fullName evidence="11">Isovaleryl-CoA dehydrogenase</fullName>
    </submittedName>
</protein>
<dbReference type="SUPFAM" id="SSF47203">
    <property type="entry name" value="Acyl-CoA dehydrogenase C-terminal domain-like"/>
    <property type="match status" value="1"/>
</dbReference>
<evidence type="ECO:0000313" key="10">
    <source>
        <dbReference type="Proteomes" id="UP000046395"/>
    </source>
</evidence>
<evidence type="ECO:0000256" key="2">
    <source>
        <dbReference type="ARBA" id="ARBA00009347"/>
    </source>
</evidence>
<dbReference type="InterPro" id="IPR046373">
    <property type="entry name" value="Acyl-CoA_Oxase/DH_mid-dom_sf"/>
</dbReference>
<keyword evidence="4 6" id="KW-0274">FAD</keyword>
<dbReference type="InterPro" id="IPR037069">
    <property type="entry name" value="AcylCoA_DH/ox_N_sf"/>
</dbReference>
<dbReference type="FunFam" id="2.40.110.10:FF:000001">
    <property type="entry name" value="Acyl-CoA dehydrogenase, mitochondrial"/>
    <property type="match status" value="1"/>
</dbReference>
<dbReference type="GO" id="GO:0050660">
    <property type="term" value="F:flavin adenine dinucleotide binding"/>
    <property type="evidence" value="ECO:0007669"/>
    <property type="project" value="InterPro"/>
</dbReference>
<evidence type="ECO:0000256" key="6">
    <source>
        <dbReference type="RuleBase" id="RU362125"/>
    </source>
</evidence>
<comment type="cofactor">
    <cofactor evidence="1 6">
        <name>FAD</name>
        <dbReference type="ChEBI" id="CHEBI:57692"/>
    </cofactor>
</comment>
<evidence type="ECO:0000256" key="3">
    <source>
        <dbReference type="ARBA" id="ARBA00022630"/>
    </source>
</evidence>
<dbReference type="SUPFAM" id="SSF56645">
    <property type="entry name" value="Acyl-CoA dehydrogenase NM domain-like"/>
    <property type="match status" value="1"/>
</dbReference>
<evidence type="ECO:0000256" key="5">
    <source>
        <dbReference type="ARBA" id="ARBA00023002"/>
    </source>
</evidence>
<evidence type="ECO:0000259" key="7">
    <source>
        <dbReference type="Pfam" id="PF00441"/>
    </source>
</evidence>
<dbReference type="InterPro" id="IPR006089">
    <property type="entry name" value="Acyl-CoA_DH_CS"/>
</dbReference>
<comment type="similarity">
    <text evidence="2 6">Belongs to the acyl-CoA dehydrogenase family.</text>
</comment>
<dbReference type="GO" id="GO:0008470">
    <property type="term" value="F:3-methylbutanoyl-CoA dehydrogenase activity"/>
    <property type="evidence" value="ECO:0007669"/>
    <property type="project" value="TreeGrafter"/>
</dbReference>
<dbReference type="GO" id="GO:0005739">
    <property type="term" value="C:mitochondrion"/>
    <property type="evidence" value="ECO:0007669"/>
    <property type="project" value="TreeGrafter"/>
</dbReference>
<evidence type="ECO:0000256" key="1">
    <source>
        <dbReference type="ARBA" id="ARBA00001974"/>
    </source>
</evidence>
<feature type="domain" description="Acyl-CoA dehydrogenase/oxidase N-terminal" evidence="9">
    <location>
        <begin position="36"/>
        <end position="150"/>
    </location>
</feature>
<keyword evidence="3 6" id="KW-0285">Flavoprotein</keyword>
<dbReference type="InterPro" id="IPR006091">
    <property type="entry name" value="Acyl-CoA_Oxase/DH_mid-dom"/>
</dbReference>
<dbReference type="Proteomes" id="UP000046395">
    <property type="component" value="Unassembled WGS sequence"/>
</dbReference>
<dbReference type="Gene3D" id="1.20.140.10">
    <property type="entry name" value="Butyryl-CoA Dehydrogenase, subunit A, domain 3"/>
    <property type="match status" value="1"/>
</dbReference>
<dbReference type="GO" id="GO:0006552">
    <property type="term" value="P:L-leucine catabolic process"/>
    <property type="evidence" value="ECO:0007669"/>
    <property type="project" value="TreeGrafter"/>
</dbReference>
<dbReference type="InterPro" id="IPR009075">
    <property type="entry name" value="AcylCo_DH/oxidase_C"/>
</dbReference>
<dbReference type="Pfam" id="PF02771">
    <property type="entry name" value="Acyl-CoA_dh_N"/>
    <property type="match status" value="1"/>
</dbReference>
<dbReference type="WBParaSite" id="TMUE_3000014477.1">
    <property type="protein sequence ID" value="TMUE_3000014477.1"/>
    <property type="gene ID" value="WBGene00285840"/>
</dbReference>
<evidence type="ECO:0000313" key="11">
    <source>
        <dbReference type="WBParaSite" id="TMUE_3000014477.1"/>
    </source>
</evidence>